<evidence type="ECO:0000256" key="3">
    <source>
        <dbReference type="ARBA" id="ARBA00023125"/>
    </source>
</evidence>
<reference evidence="7 8" key="1">
    <citation type="submission" date="2018-08" db="EMBL/GenBank/DDBJ databases">
        <title>Genomic Encyclopedia of Type Strains, Phase IV (KMG-IV): sequencing the most valuable type-strain genomes for metagenomic binning, comparative biology and taxonomic classification.</title>
        <authorList>
            <person name="Goeker M."/>
        </authorList>
    </citation>
    <scope>NUCLEOTIDE SEQUENCE [LARGE SCALE GENOMIC DNA]</scope>
    <source>
        <strain evidence="7 8">DSM 23923</strain>
    </source>
</reference>
<evidence type="ECO:0000256" key="5">
    <source>
        <dbReference type="SAM" id="Coils"/>
    </source>
</evidence>
<dbReference type="InterPro" id="IPR047057">
    <property type="entry name" value="MerR_fam"/>
</dbReference>
<evidence type="ECO:0000256" key="4">
    <source>
        <dbReference type="ARBA" id="ARBA00023163"/>
    </source>
</evidence>
<dbReference type="EMBL" id="QUMS01000004">
    <property type="protein sequence ID" value="REG06092.1"/>
    <property type="molecule type" value="Genomic_DNA"/>
</dbReference>
<dbReference type="PANTHER" id="PTHR30204">
    <property type="entry name" value="REDOX-CYCLING DRUG-SENSING TRANSCRIPTIONAL ACTIVATOR SOXR"/>
    <property type="match status" value="1"/>
</dbReference>
<evidence type="ECO:0000313" key="8">
    <source>
        <dbReference type="Proteomes" id="UP000256388"/>
    </source>
</evidence>
<dbReference type="InterPro" id="IPR009061">
    <property type="entry name" value="DNA-bd_dom_put_sf"/>
</dbReference>
<organism evidence="7 8">
    <name type="scientific">Pelolinea submarina</name>
    <dbReference type="NCBI Taxonomy" id="913107"/>
    <lineage>
        <taxon>Bacteria</taxon>
        <taxon>Bacillati</taxon>
        <taxon>Chloroflexota</taxon>
        <taxon>Anaerolineae</taxon>
        <taxon>Anaerolineales</taxon>
        <taxon>Anaerolineaceae</taxon>
        <taxon>Pelolinea</taxon>
    </lineage>
</organism>
<dbReference type="Gene3D" id="1.10.1660.10">
    <property type="match status" value="2"/>
</dbReference>
<dbReference type="SUPFAM" id="SSF46955">
    <property type="entry name" value="Putative DNA-binding domain"/>
    <property type="match status" value="2"/>
</dbReference>
<dbReference type="Proteomes" id="UP000256388">
    <property type="component" value="Unassembled WGS sequence"/>
</dbReference>
<protein>
    <submittedName>
        <fullName evidence="7">DNA-binding transcriptional MerR regulator</fullName>
    </submittedName>
</protein>
<accession>A0A347ZQJ4</accession>
<sequence length="243" mass="28018">MSSYKTAQVAAIIGIHPNTVRFYEKMELLPEIPRTKSGYRIFSDRHLTQLRFLRTAFRAEIISDGLRHEVFEIVKIAAVNDIARAYQATLQYLDHLREEKERAEEAIRITSDIIDKKDVAGKVCIYKGRSIVAQILGITTDVLRDWERNGLIEVPRDANGYKVFTENEIARLKIIRTLRNAHYSMMAILRMLNRLDQGEQNIREVIDTPYEGEDIISAADRYLTALNLAEMDAQEMLRMLSAM</sequence>
<feature type="coiled-coil region" evidence="5">
    <location>
        <begin position="86"/>
        <end position="113"/>
    </location>
</feature>
<dbReference type="Pfam" id="PF13411">
    <property type="entry name" value="MerR_1"/>
    <property type="match status" value="1"/>
</dbReference>
<dbReference type="PANTHER" id="PTHR30204:SF69">
    <property type="entry name" value="MERR-FAMILY TRANSCRIPTIONAL REGULATOR"/>
    <property type="match status" value="1"/>
</dbReference>
<feature type="domain" description="HTH merR-type" evidence="6">
    <location>
        <begin position="130"/>
        <end position="194"/>
    </location>
</feature>
<dbReference type="CDD" id="cd00592">
    <property type="entry name" value="HTH_MerR-like"/>
    <property type="match status" value="1"/>
</dbReference>
<dbReference type="RefSeq" id="WP_116225795.1">
    <property type="nucleotide sequence ID" value="NZ_AP018437.1"/>
</dbReference>
<feature type="domain" description="HTH merR-type" evidence="6">
    <location>
        <begin position="3"/>
        <end position="64"/>
    </location>
</feature>
<comment type="caution">
    <text evidence="7">The sequence shown here is derived from an EMBL/GenBank/DDBJ whole genome shotgun (WGS) entry which is preliminary data.</text>
</comment>
<dbReference type="GO" id="GO:0003700">
    <property type="term" value="F:DNA-binding transcription factor activity"/>
    <property type="evidence" value="ECO:0007669"/>
    <property type="project" value="InterPro"/>
</dbReference>
<keyword evidence="4" id="KW-0804">Transcription</keyword>
<name>A0A347ZQJ4_9CHLR</name>
<keyword evidence="8" id="KW-1185">Reference proteome</keyword>
<gene>
    <name evidence="7" type="ORF">DFR64_2520</name>
</gene>
<dbReference type="PROSITE" id="PS50937">
    <property type="entry name" value="HTH_MERR_2"/>
    <property type="match status" value="2"/>
</dbReference>
<dbReference type="InterPro" id="IPR000551">
    <property type="entry name" value="MerR-type_HTH_dom"/>
</dbReference>
<dbReference type="AlphaFoldDB" id="A0A347ZQJ4"/>
<dbReference type="SMART" id="SM00422">
    <property type="entry name" value="HTH_MERR"/>
    <property type="match status" value="2"/>
</dbReference>
<evidence type="ECO:0000313" key="7">
    <source>
        <dbReference type="EMBL" id="REG06092.1"/>
    </source>
</evidence>
<evidence type="ECO:0000256" key="2">
    <source>
        <dbReference type="ARBA" id="ARBA00023015"/>
    </source>
</evidence>
<keyword evidence="1" id="KW-0678">Repressor</keyword>
<dbReference type="Pfam" id="PF00376">
    <property type="entry name" value="MerR"/>
    <property type="match status" value="1"/>
</dbReference>
<keyword evidence="3 7" id="KW-0238">DNA-binding</keyword>
<evidence type="ECO:0000256" key="1">
    <source>
        <dbReference type="ARBA" id="ARBA00022491"/>
    </source>
</evidence>
<proteinExistence type="predicted"/>
<dbReference type="OrthoDB" id="122388at2"/>
<evidence type="ECO:0000259" key="6">
    <source>
        <dbReference type="PROSITE" id="PS50937"/>
    </source>
</evidence>
<dbReference type="GO" id="GO:0003677">
    <property type="term" value="F:DNA binding"/>
    <property type="evidence" value="ECO:0007669"/>
    <property type="project" value="UniProtKB-KW"/>
</dbReference>
<keyword evidence="2" id="KW-0805">Transcription regulation</keyword>
<keyword evidence="5" id="KW-0175">Coiled coil</keyword>